<evidence type="ECO:0000313" key="3">
    <source>
        <dbReference type="Proteomes" id="UP000780801"/>
    </source>
</evidence>
<dbReference type="Proteomes" id="UP000780801">
    <property type="component" value="Unassembled WGS sequence"/>
</dbReference>
<comment type="caution">
    <text evidence="2">The sequence shown here is derived from an EMBL/GenBank/DDBJ whole genome shotgun (WGS) entry which is preliminary data.</text>
</comment>
<dbReference type="AlphaFoldDB" id="A0A9P6FU51"/>
<evidence type="ECO:0000256" key="1">
    <source>
        <dbReference type="SAM" id="SignalP"/>
    </source>
</evidence>
<evidence type="ECO:0000313" key="2">
    <source>
        <dbReference type="EMBL" id="KAF9581266.1"/>
    </source>
</evidence>
<proteinExistence type="predicted"/>
<organism evidence="2 3">
    <name type="scientific">Lunasporangiospora selenospora</name>
    <dbReference type="NCBI Taxonomy" id="979761"/>
    <lineage>
        <taxon>Eukaryota</taxon>
        <taxon>Fungi</taxon>
        <taxon>Fungi incertae sedis</taxon>
        <taxon>Mucoromycota</taxon>
        <taxon>Mortierellomycotina</taxon>
        <taxon>Mortierellomycetes</taxon>
        <taxon>Mortierellales</taxon>
        <taxon>Mortierellaceae</taxon>
        <taxon>Lunasporangiospora</taxon>
    </lineage>
</organism>
<feature type="chain" id="PRO_5040409403" evidence="1">
    <location>
        <begin position="23"/>
        <end position="208"/>
    </location>
</feature>
<feature type="signal peptide" evidence="1">
    <location>
        <begin position="1"/>
        <end position="22"/>
    </location>
</feature>
<gene>
    <name evidence="2" type="ORF">BGW38_001777</name>
</gene>
<name>A0A9P6FU51_9FUNG</name>
<reference evidence="2" key="1">
    <citation type="journal article" date="2020" name="Fungal Divers.">
        <title>Resolving the Mortierellaceae phylogeny through synthesis of multi-gene phylogenetics and phylogenomics.</title>
        <authorList>
            <person name="Vandepol N."/>
            <person name="Liber J."/>
            <person name="Desiro A."/>
            <person name="Na H."/>
            <person name="Kennedy M."/>
            <person name="Barry K."/>
            <person name="Grigoriev I.V."/>
            <person name="Miller A.N."/>
            <person name="O'Donnell K."/>
            <person name="Stajich J.E."/>
            <person name="Bonito G."/>
        </authorList>
    </citation>
    <scope>NUCLEOTIDE SEQUENCE</scope>
    <source>
        <strain evidence="2">KOD1015</strain>
    </source>
</reference>
<keyword evidence="1" id="KW-0732">Signal</keyword>
<keyword evidence="3" id="KW-1185">Reference proteome</keyword>
<accession>A0A9P6FU51</accession>
<dbReference type="EMBL" id="JAABOA010001581">
    <property type="protein sequence ID" value="KAF9581266.1"/>
    <property type="molecule type" value="Genomic_DNA"/>
</dbReference>
<sequence>MLKIYLALVLCTSVLLTRPTAAEETFMFYEENFNGKPCNGGVVSTKDSSWDCVDGRRPSVDIFQSFQYYGDYPGVISAYAVQNNNNCGAFVSNGRRCASSGNVPLITAARLESYPCKTPWLCSAVKQRENKENPAPNALDNLQGWVDNASDMAWMLVPGSFDEEEYKKAKLSGYVEGFIKTNYTFYSPLSQLTNKEKWVYRDTKNKSS</sequence>
<protein>
    <submittedName>
        <fullName evidence="2">Uncharacterized protein</fullName>
    </submittedName>
</protein>